<gene>
    <name evidence="1" type="ORF">A7X83_13990</name>
</gene>
<dbReference type="EMBL" id="LXXM01000207">
    <property type="protein sequence ID" value="PZS88769.1"/>
    <property type="molecule type" value="Genomic_DNA"/>
</dbReference>
<dbReference type="Proteomes" id="UP000249614">
    <property type="component" value="Unassembled WGS sequence"/>
</dbReference>
<organism evidence="1 2">
    <name type="scientific">Stenotrophomonas maltophilia</name>
    <name type="common">Pseudomonas maltophilia</name>
    <name type="synonym">Xanthomonas maltophilia</name>
    <dbReference type="NCBI Taxonomy" id="40324"/>
    <lineage>
        <taxon>Bacteria</taxon>
        <taxon>Pseudomonadati</taxon>
        <taxon>Pseudomonadota</taxon>
        <taxon>Gammaproteobacteria</taxon>
        <taxon>Lysobacterales</taxon>
        <taxon>Lysobacteraceae</taxon>
        <taxon>Stenotrophomonas</taxon>
        <taxon>Stenotrophomonas maltophilia group</taxon>
    </lineage>
</organism>
<accession>A0A2W6IQE8</accession>
<name>A0A2W6IQE8_STEMA</name>
<proteinExistence type="predicted"/>
<reference evidence="1 2" key="1">
    <citation type="submission" date="2016-05" db="EMBL/GenBank/DDBJ databases">
        <authorList>
            <person name="Lavstsen T."/>
            <person name="Jespersen J.S."/>
        </authorList>
    </citation>
    <scope>NUCLEOTIDE SEQUENCE [LARGE SCALE GENOMIC DNA]</scope>
    <source>
        <strain evidence="1 2">SM-5815</strain>
    </source>
</reference>
<evidence type="ECO:0000313" key="2">
    <source>
        <dbReference type="Proteomes" id="UP000249614"/>
    </source>
</evidence>
<evidence type="ECO:0000313" key="1">
    <source>
        <dbReference type="EMBL" id="PZS88769.1"/>
    </source>
</evidence>
<comment type="caution">
    <text evidence="1">The sequence shown here is derived from an EMBL/GenBank/DDBJ whole genome shotgun (WGS) entry which is preliminary data.</text>
</comment>
<sequence length="72" mass="8471">MQGHFDHEIYDFSWSHVLSVLDIPSEIVAHEVAKRLIQHIEWLFATSIFKRGIYTMSCDSNQLLRQDAIRLL</sequence>
<protein>
    <submittedName>
        <fullName evidence="1">Uncharacterized protein</fullName>
    </submittedName>
</protein>
<dbReference type="AlphaFoldDB" id="A0A2W6IQE8"/>